<evidence type="ECO:0000256" key="1">
    <source>
        <dbReference type="SAM" id="Phobius"/>
    </source>
</evidence>
<reference evidence="3 4" key="1">
    <citation type="submission" date="2015-05" db="EMBL/GenBank/DDBJ databases">
        <title>Complete genome sequence of Corynebacterium epidermidicanis DSM 45586, isolated from the skin of a dog suffering from pruritus.</title>
        <authorList>
            <person name="Ruckert C."/>
            <person name="Albersmeier A."/>
            <person name="Winkler A."/>
            <person name="Tauch A."/>
        </authorList>
    </citation>
    <scope>NUCLEOTIDE SEQUENCE [LARGE SCALE GENOMIC DNA]</scope>
    <source>
        <strain evidence="3 4">DSM 45586</strain>
    </source>
</reference>
<dbReference type="InterPro" id="IPR003675">
    <property type="entry name" value="Rce1/LyrA-like_dom"/>
</dbReference>
<dbReference type="GO" id="GO:0004175">
    <property type="term" value="F:endopeptidase activity"/>
    <property type="evidence" value="ECO:0007669"/>
    <property type="project" value="UniProtKB-ARBA"/>
</dbReference>
<evidence type="ECO:0000259" key="2">
    <source>
        <dbReference type="Pfam" id="PF02517"/>
    </source>
</evidence>
<sequence length="283" mass="31158">MSYFIQAHRRWWQPLLEILLVLLFWPIFVGLSLGGVELVAWTVGQGGFVDRGLVEPMDMNQVESSMALLLMLAAGVPAVLLAARIVRGRNWRSVLGVHGFSWRHFGLGIAVVLPMALCFVSTMYLIGPPRSVAVNWPLLLVCSLFVPLQSIAEELVFRGVLAQAVGKWTRSWIVALIAPMPLFVLGHDYSWAGLMSIAWFALCAGYLAHRTGGLAAPMAFHVANNLGYFWFGAIGLMDLNAVDVSVPEALIDVLFCTLATWAVLSIERRLQPKTVVRSTLDGR</sequence>
<feature type="transmembrane region" description="Helical" evidence="1">
    <location>
        <begin position="215"/>
        <end position="237"/>
    </location>
</feature>
<keyword evidence="1" id="KW-0812">Transmembrane</keyword>
<keyword evidence="3" id="KW-0645">Protease</keyword>
<proteinExistence type="predicted"/>
<gene>
    <name evidence="3" type="ORF">CEPID_07930</name>
</gene>
<dbReference type="Pfam" id="PF02517">
    <property type="entry name" value="Rce1-like"/>
    <property type="match status" value="1"/>
</dbReference>
<dbReference type="OrthoDB" id="2680086at2"/>
<feature type="transmembrane region" description="Helical" evidence="1">
    <location>
        <begin position="64"/>
        <end position="83"/>
    </location>
</feature>
<organism evidence="3 4">
    <name type="scientific">Corynebacterium epidermidicanis</name>
    <dbReference type="NCBI Taxonomy" id="1050174"/>
    <lineage>
        <taxon>Bacteria</taxon>
        <taxon>Bacillati</taxon>
        <taxon>Actinomycetota</taxon>
        <taxon>Actinomycetes</taxon>
        <taxon>Mycobacteriales</taxon>
        <taxon>Corynebacteriaceae</taxon>
        <taxon>Corynebacterium</taxon>
    </lineage>
</organism>
<evidence type="ECO:0000313" key="3">
    <source>
        <dbReference type="EMBL" id="AKK03436.1"/>
    </source>
</evidence>
<keyword evidence="3" id="KW-0378">Hydrolase</keyword>
<dbReference type="GO" id="GO:0006508">
    <property type="term" value="P:proteolysis"/>
    <property type="evidence" value="ECO:0007669"/>
    <property type="project" value="UniProtKB-KW"/>
</dbReference>
<dbReference type="STRING" id="1050174.CEPID_07930"/>
<feature type="transmembrane region" description="Helical" evidence="1">
    <location>
        <begin position="104"/>
        <end position="126"/>
    </location>
</feature>
<feature type="transmembrane region" description="Helical" evidence="1">
    <location>
        <begin position="20"/>
        <end position="44"/>
    </location>
</feature>
<evidence type="ECO:0000313" key="4">
    <source>
        <dbReference type="Proteomes" id="UP000035368"/>
    </source>
</evidence>
<dbReference type="AlphaFoldDB" id="A0A0G3GQF6"/>
<feature type="transmembrane region" description="Helical" evidence="1">
    <location>
        <begin position="249"/>
        <end position="266"/>
    </location>
</feature>
<keyword evidence="1" id="KW-0472">Membrane</keyword>
<dbReference type="RefSeq" id="WP_158408034.1">
    <property type="nucleotide sequence ID" value="NZ_CP011541.1"/>
</dbReference>
<name>A0A0G3GQF6_9CORY</name>
<keyword evidence="1" id="KW-1133">Transmembrane helix</keyword>
<dbReference type="Proteomes" id="UP000035368">
    <property type="component" value="Chromosome"/>
</dbReference>
<dbReference type="GO" id="GO:0080120">
    <property type="term" value="P:CAAX-box protein maturation"/>
    <property type="evidence" value="ECO:0007669"/>
    <property type="project" value="UniProtKB-ARBA"/>
</dbReference>
<feature type="transmembrane region" description="Helical" evidence="1">
    <location>
        <begin position="191"/>
        <end position="208"/>
    </location>
</feature>
<accession>A0A0G3GQF6</accession>
<keyword evidence="4" id="KW-1185">Reference proteome</keyword>
<feature type="domain" description="CAAX prenyl protease 2/Lysostaphin resistance protein A-like" evidence="2">
    <location>
        <begin position="137"/>
        <end position="226"/>
    </location>
</feature>
<dbReference type="KEGG" id="cei:CEPID_07930"/>
<dbReference type="EMBL" id="CP011541">
    <property type="protein sequence ID" value="AKK03436.1"/>
    <property type="molecule type" value="Genomic_DNA"/>
</dbReference>
<dbReference type="PATRIC" id="fig|1050174.4.peg.1596"/>
<protein>
    <submittedName>
        <fullName evidence="3">CAAX protease self-immunity</fullName>
    </submittedName>
</protein>